<comment type="caution">
    <text evidence="1">The sequence shown here is derived from an EMBL/GenBank/DDBJ whole genome shotgun (WGS) entry which is preliminary data.</text>
</comment>
<evidence type="ECO:0000313" key="1">
    <source>
        <dbReference type="EMBL" id="MBB3061371.1"/>
    </source>
</evidence>
<evidence type="ECO:0000313" key="2">
    <source>
        <dbReference type="Proteomes" id="UP000535937"/>
    </source>
</evidence>
<organism evidence="1 2">
    <name type="scientific">Microbulbifer rhizosphaerae</name>
    <dbReference type="NCBI Taxonomy" id="1562603"/>
    <lineage>
        <taxon>Bacteria</taxon>
        <taxon>Pseudomonadati</taxon>
        <taxon>Pseudomonadota</taxon>
        <taxon>Gammaproteobacteria</taxon>
        <taxon>Cellvibrionales</taxon>
        <taxon>Microbulbiferaceae</taxon>
        <taxon>Microbulbifer</taxon>
    </lineage>
</organism>
<sequence>MLPRISTLLLTLLLPLSTLAKTYDLLYRVGIDQDTGLAEVQIELQGDELPRELALNLESGRYREVRSEQPLELTDDRAIWRPDGPKATLSYQFEIDKKKGRRSYDSRITEDWAILRSDKLVPSIAATAVAGLRSRARLQLDLPEGWSSALPYDKDDDGRYKLIDPGRRFIRPKGWMIIGRIGSRQDIIAGVDTMVAAPLGEDIHRQDTLAFLSWNLPELKKVFPKFPSHLLVVSAGDPMWRGGLSGTRSLYMHADRPLISGNRTSSVIHELVHVATGIRGDGQSDWIVEGLAEYYSLEILRRSGGISQRRYDEAMEKLAHWGEEAPSLLAKRSSGPITARAVGVMRELDRKIRAASDNKASLDDVAQGLAEQRGEVSLEQFTKLAEQAAGAKIEALAPEKLGKAQKAGKKKP</sequence>
<dbReference type="EMBL" id="JACHWZ010000009">
    <property type="protein sequence ID" value="MBB3061371.1"/>
    <property type="molecule type" value="Genomic_DNA"/>
</dbReference>
<name>A0A7W4WD39_9GAMM</name>
<proteinExistence type="predicted"/>
<evidence type="ECO:0008006" key="3">
    <source>
        <dbReference type="Google" id="ProtNLM"/>
    </source>
</evidence>
<gene>
    <name evidence="1" type="ORF">FHS09_002204</name>
</gene>
<protein>
    <recommendedName>
        <fullName evidence="3">Peptidase MA superfamily protein</fullName>
    </recommendedName>
</protein>
<reference evidence="1 2" key="1">
    <citation type="submission" date="2020-08" db="EMBL/GenBank/DDBJ databases">
        <title>Genomic Encyclopedia of Type Strains, Phase III (KMG-III): the genomes of soil and plant-associated and newly described type strains.</title>
        <authorList>
            <person name="Whitman W."/>
        </authorList>
    </citation>
    <scope>NUCLEOTIDE SEQUENCE [LARGE SCALE GENOMIC DNA]</scope>
    <source>
        <strain evidence="1 2">CECT 8799</strain>
    </source>
</reference>
<keyword evidence="2" id="KW-1185">Reference proteome</keyword>
<accession>A0A7W4WD39</accession>
<dbReference type="RefSeq" id="WP_183459700.1">
    <property type="nucleotide sequence ID" value="NZ_JACHWZ010000009.1"/>
</dbReference>
<dbReference type="Proteomes" id="UP000535937">
    <property type="component" value="Unassembled WGS sequence"/>
</dbReference>
<dbReference type="AlphaFoldDB" id="A0A7W4WD39"/>